<feature type="domain" description="Haemolysin activator HlyB C-terminal" evidence="2">
    <location>
        <begin position="1088"/>
        <end position="1194"/>
    </location>
</feature>
<name>A0ABY4HNF3_9FLAO</name>
<feature type="domain" description="Calcineurin-like phosphoesterase" evidence="1">
    <location>
        <begin position="74"/>
        <end position="254"/>
    </location>
</feature>
<reference evidence="3" key="2">
    <citation type="submission" date="2022-04" db="EMBL/GenBank/DDBJ databases">
        <title>Complete Genome Sequence of Flavobacterium sediminilitoris YSM-43, Isolated from a Tidal Sediment.</title>
        <authorList>
            <person name="Lee P.A."/>
        </authorList>
    </citation>
    <scope>NUCLEOTIDE SEQUENCE</scope>
    <source>
        <strain evidence="3">YSM-43</strain>
    </source>
</reference>
<dbReference type="InterPro" id="IPR029052">
    <property type="entry name" value="Metallo-depent_PP-like"/>
</dbReference>
<dbReference type="PANTHER" id="PTHR34597:SF3">
    <property type="entry name" value="OUTER MEMBRANE TRANSPORTER CDIB"/>
    <property type="match status" value="1"/>
</dbReference>
<dbReference type="PANTHER" id="PTHR34597">
    <property type="entry name" value="SLR1661 PROTEIN"/>
    <property type="match status" value="1"/>
</dbReference>
<dbReference type="EMBL" id="CP090145">
    <property type="protein sequence ID" value="UOX34378.1"/>
    <property type="molecule type" value="Genomic_DNA"/>
</dbReference>
<dbReference type="RefSeq" id="WP_246917239.1">
    <property type="nucleotide sequence ID" value="NZ_CP090145.1"/>
</dbReference>
<dbReference type="Pfam" id="PF03865">
    <property type="entry name" value="ShlB"/>
    <property type="match status" value="1"/>
</dbReference>
<keyword evidence="4" id="KW-1185">Reference proteome</keyword>
<proteinExistence type="predicted"/>
<dbReference type="InterPro" id="IPR051544">
    <property type="entry name" value="TPS_OM_transporter"/>
</dbReference>
<dbReference type="Proteomes" id="UP000830454">
    <property type="component" value="Chromosome"/>
</dbReference>
<evidence type="ECO:0000259" key="1">
    <source>
        <dbReference type="Pfam" id="PF00149"/>
    </source>
</evidence>
<evidence type="ECO:0000259" key="2">
    <source>
        <dbReference type="Pfam" id="PF03865"/>
    </source>
</evidence>
<dbReference type="Gene3D" id="2.40.160.50">
    <property type="entry name" value="membrane protein fhac: a member of the omp85/tpsb transporter family"/>
    <property type="match status" value="1"/>
</dbReference>
<organism evidence="3 4">
    <name type="scientific">Flavobacterium sediminilitoris</name>
    <dbReference type="NCBI Taxonomy" id="2024526"/>
    <lineage>
        <taxon>Bacteria</taxon>
        <taxon>Pseudomonadati</taxon>
        <taxon>Bacteroidota</taxon>
        <taxon>Flavobacteriia</taxon>
        <taxon>Flavobacteriales</taxon>
        <taxon>Flavobacteriaceae</taxon>
        <taxon>Flavobacterium</taxon>
    </lineage>
</organism>
<dbReference type="SUPFAM" id="SSF56300">
    <property type="entry name" value="Metallo-dependent phosphatases"/>
    <property type="match status" value="1"/>
</dbReference>
<evidence type="ECO:0000313" key="4">
    <source>
        <dbReference type="Proteomes" id="UP000830454"/>
    </source>
</evidence>
<dbReference type="InterPro" id="IPR004843">
    <property type="entry name" value="Calcineurin-like_PHP"/>
</dbReference>
<sequence>MKMFWVNTHVYAFRYYSTVILLLFLFNSCATMQLQIDDKDKTITALEKDSLKVIHTFYLMGDAGNAKKDSTTIALEKFSKNIEVTDENATVLFLGDNIYPKGLPKKEDKGRELAEHQLNVQIEAVKQFKGKTIFLPGNHDWYSNGVEGLKRQQEYVEEKLGKKSFLPKDGCPIETIKIKDDIVLILVDSEWYITNWDKHPTINDDCEIKTKTQFLDEFRSEIKKARGKTTIVAIHHPMFSNGPHGGQYSFKNYHQPFFPLGYIKNILRKTTGVVNADMQNKHYNELRKNIIAASQFNDRVIFVSGHEHSLQYLVEDNLPQIISGSGSKTTPTRTIGGGKYSHAANGFAILEIYENGASNVKFINAKKDSIEYSTQVYGVADIQFKETLLPIVQDSIKASIYTAEETKKGKFHTFLWGERYRKDYSIPVLAKTVNLDTLFGGLVPVRKGGGTQSKALRLEAKDGKQYVMRAMKKEASQYIQAAMFKDQYVEGQFRNTASENLVKDVFTGSYPYVPLTMALLSDAIGVYHLNPRLFYIPKQKALGSFNQEFGDELYLLEEHASDGHVDLAGDNFSGEIISTNDLLQEIHSDESKIIDETAYIKARLFDMLIGDWDRHQDQWRWLEFKENGKIIYRPLPRDRDQAFSKMSDGFLLGAAVRLIPVAKILRKYDADLKDVKGFNLEPFPLDMAFINQSDKTIWDEQVKHIQNKITNEVIDEAFQTIPKEIQGETISEIKEILKARRNNLQKIADRYFKLINKFAVLTATNKDDYIQVNCLENGKVQVSLYRKKDNTYKDKFHDRTYNPQETKEIWIYGLDDDDTFEVIGKSEKIKIRLIGGQNNDNYKVEQGKNIVIYDYKSKKNNFEKAQKATVKKQDDYDINVYDYKKIKNNTNQIIPVIGANPDDGFKIGFTNVFTKYGFERNPFSSQHQLKGAYYFATKGYELFYKLEIARILGKFNFEIETGLQSPNFTQNFFGYGNETKNFDDDYSLNYNRVKVRTFSISPSLKWRSRSGSIATFKMTYESIEVDDTKDRFVENNIQLPKYIFDEVQFVGAEINYHFENYDNKAYPTLGMKTALSVGYKSNIDKRNRNYGYLIPEVSFNHKLNASGKLVLATQFKSHIVFGNNFEFYQGASIGGTDGLRGYRNQRFVGNQSFYQNTDLRYSFNSVKTRFIPVRIGVYGGFDYGRVWLKGEDSNKWNNSYGGGLFINGVELITANLGIFNSSDGIRVAFGLGFGF</sequence>
<accession>A0ABY4HNF3</accession>
<dbReference type="Gene3D" id="3.60.21.10">
    <property type="match status" value="1"/>
</dbReference>
<gene>
    <name evidence="3" type="ORF">LXD69_02420</name>
</gene>
<dbReference type="InterPro" id="IPR005565">
    <property type="entry name" value="Hemolysn_activator_HlyB_C"/>
</dbReference>
<dbReference type="Pfam" id="PF00149">
    <property type="entry name" value="Metallophos"/>
    <property type="match status" value="1"/>
</dbReference>
<evidence type="ECO:0000313" key="3">
    <source>
        <dbReference type="EMBL" id="UOX34378.1"/>
    </source>
</evidence>
<reference evidence="3" key="1">
    <citation type="submission" date="2021-12" db="EMBL/GenBank/DDBJ databases">
        <authorList>
            <person name="Cha I.-T."/>
            <person name="Lee K.-E."/>
            <person name="Park S.-J."/>
        </authorList>
    </citation>
    <scope>NUCLEOTIDE SEQUENCE</scope>
    <source>
        <strain evidence="3">YSM-43</strain>
    </source>
</reference>
<protein>
    <submittedName>
        <fullName evidence="3">Metallophosphoesterase</fullName>
    </submittedName>
</protein>